<gene>
    <name evidence="15" type="ORF">IP90_01207</name>
</gene>
<dbReference type="InterPro" id="IPR008635">
    <property type="entry name" value="Coiled_stalk_dom"/>
</dbReference>
<proteinExistence type="inferred from homology"/>
<evidence type="ECO:0000256" key="5">
    <source>
        <dbReference type="ARBA" id="ARBA00022452"/>
    </source>
</evidence>
<feature type="domain" description="Trimeric autotransporter adhesin YadA-like stalk" evidence="14">
    <location>
        <begin position="147"/>
        <end position="181"/>
    </location>
</feature>
<dbReference type="GO" id="GO:0015031">
    <property type="term" value="P:protein transport"/>
    <property type="evidence" value="ECO:0007669"/>
    <property type="project" value="UniProtKB-KW"/>
</dbReference>
<evidence type="ECO:0000256" key="3">
    <source>
        <dbReference type="ARBA" id="ARBA00005848"/>
    </source>
</evidence>
<feature type="domain" description="Trimeric autotransporter adhesin YadA-like stalk" evidence="14">
    <location>
        <begin position="678"/>
        <end position="717"/>
    </location>
</feature>
<evidence type="ECO:0000259" key="13">
    <source>
        <dbReference type="Pfam" id="PF05658"/>
    </source>
</evidence>
<feature type="domain" description="Trimeric autotransporter adhesin YadA-like head" evidence="13">
    <location>
        <begin position="635"/>
        <end position="660"/>
    </location>
</feature>
<dbReference type="Gene3D" id="3.30.1300.30">
    <property type="entry name" value="GSPII I/J protein-like"/>
    <property type="match status" value="1"/>
</dbReference>
<evidence type="ECO:0000256" key="4">
    <source>
        <dbReference type="ARBA" id="ARBA00022448"/>
    </source>
</evidence>
<evidence type="ECO:0000256" key="8">
    <source>
        <dbReference type="ARBA" id="ARBA00022927"/>
    </source>
</evidence>
<comment type="subcellular location">
    <subcellularLocation>
        <location evidence="2">Cell outer membrane</location>
    </subcellularLocation>
    <subcellularLocation>
        <location evidence="1">Cell surface</location>
    </subcellularLocation>
</comment>
<keyword evidence="9" id="KW-0472">Membrane</keyword>
<feature type="domain" description="Trimeric autotransporter adhesin YadA-like stalk" evidence="14">
    <location>
        <begin position="75"/>
        <end position="101"/>
    </location>
</feature>
<dbReference type="SUPFAM" id="SSF101967">
    <property type="entry name" value="Adhesin YadA, collagen-binding domain"/>
    <property type="match status" value="7"/>
</dbReference>
<reference evidence="15 16" key="1">
    <citation type="journal article" date="2015" name="Stand. Genomic Sci.">
        <title>Genomic Encyclopedia of Bacterial and Archaeal Type Strains, Phase III: the genomes of soil and plant-associated and newly described type strains.</title>
        <authorList>
            <person name="Whitman W.B."/>
            <person name="Woyke T."/>
            <person name="Klenk H.P."/>
            <person name="Zhou Y."/>
            <person name="Lilburn T.G."/>
            <person name="Beck B.J."/>
            <person name="De Vos P."/>
            <person name="Vandamme P."/>
            <person name="Eisen J.A."/>
            <person name="Garrity G."/>
            <person name="Hugenholtz P."/>
            <person name="Kyrpides N.C."/>
        </authorList>
    </citation>
    <scope>NUCLEOTIDE SEQUENCE [LARGE SCALE GENOMIC DNA]</scope>
    <source>
        <strain evidence="15 16">CGMCC 1.10821</strain>
    </source>
</reference>
<evidence type="ECO:0000256" key="7">
    <source>
        <dbReference type="ARBA" id="ARBA00022729"/>
    </source>
</evidence>
<comment type="caution">
    <text evidence="15">The sequence shown here is derived from an EMBL/GenBank/DDBJ whole genome shotgun (WGS) entry which is preliminary data.</text>
</comment>
<dbReference type="InterPro" id="IPR008640">
    <property type="entry name" value="Adhesin_Head_dom"/>
</dbReference>
<feature type="region of interest" description="Disordered" evidence="11">
    <location>
        <begin position="613"/>
        <end position="644"/>
    </location>
</feature>
<evidence type="ECO:0000256" key="2">
    <source>
        <dbReference type="ARBA" id="ARBA00004442"/>
    </source>
</evidence>
<accession>A0A562L7A8</accession>
<keyword evidence="16" id="KW-1185">Reference proteome</keyword>
<keyword evidence="6" id="KW-0812">Transmembrane</keyword>
<feature type="domain" description="Trimeric autotransporter adhesin YadA-like stalk" evidence="14">
    <location>
        <begin position="277"/>
        <end position="309"/>
    </location>
</feature>
<dbReference type="EMBL" id="VLKN01000003">
    <property type="protein sequence ID" value="TWI03406.1"/>
    <property type="molecule type" value="Genomic_DNA"/>
</dbReference>
<feature type="domain" description="Trimeric autotransporter adhesin YadA-like stalk" evidence="14">
    <location>
        <begin position="18"/>
        <end position="51"/>
    </location>
</feature>
<evidence type="ECO:0000256" key="6">
    <source>
        <dbReference type="ARBA" id="ARBA00022692"/>
    </source>
</evidence>
<dbReference type="GO" id="GO:0009986">
    <property type="term" value="C:cell surface"/>
    <property type="evidence" value="ECO:0007669"/>
    <property type="project" value="UniProtKB-SubCell"/>
</dbReference>
<feature type="domain" description="Trimeric autotransporter adhesin YadA-like stalk" evidence="14">
    <location>
        <begin position="334"/>
        <end position="373"/>
    </location>
</feature>
<sequence length="819" mass="79000">MADEDNTVSVGAAGAERRITNVAAGTATTNAVNVSQLTSAGFTLDAAGVVTNPAVTYTDTGLGTISLGGASGTTISNVADGVADSDAVNVSQLTTATADLAYFQADGLNNGTDDAEVTGTNAVAIGANTVADEDNTVSIGAAGAERRITNVAAGTATTNAANVGQLTSAGFTLDAAGAVTNPAVTYTDASRAQITLGGASGTTISNVAAGVATTDAVNVGQLTAVAGNLAYFQADGANDGTDGASVTAGSNAVAIGANSVASEADTVSVGDVGSERRIVNVAAGTITTNAANVGQLQSAGFTLDAAGAVTNPAVTYVDASRAQITLGGASGTTISNVAAGVAGNDAVNLTQLNDAIDDVVAEASPYYQATGPADGSDNAVATGTDSVAAGRLSQAVGANSTAVGAGSFAAGQDDTAVGGNARVEADQGTAVGANSSIAAGATGASAFGAGSSVTAANAVAIGANSVADRANAVSVGGAGSERQITNVAAGTAATDAVNVSQLEAVADTVGDALLWDAAADGGNGAFSASHQGSGPNKIVDVAAGAVNAGSNEAVNGSQLFAGNQSIATAFGGGAVVNPDGTVSAPAFIVGGNTYNNVGDALANLDGRVTNIEVGGGGGGSSPQFTANGTPPATSSGSNSTAAGSNAQATAANSVALGANSVADRTNTVSVGAAGSERQVANVAAGTADTDAVNVSQMRQQASNTLTAANSYTDERFNQVVQIPMQEINTLRNEVNEEFRTMDKRINRQGAMNAAMVHMASSAANIQTINRVAVGTGWSEGHNALSVGYQRSLKKNVSLSLGAAFSGSEQSAGAGIGIGW</sequence>
<dbReference type="Pfam" id="PF05662">
    <property type="entry name" value="YadA_stalk"/>
    <property type="match status" value="9"/>
</dbReference>
<dbReference type="Gene3D" id="4.10.80.270">
    <property type="match status" value="1"/>
</dbReference>
<protein>
    <submittedName>
        <fullName evidence="15">Trimeric autotransporter adhesin</fullName>
    </submittedName>
</protein>
<dbReference type="GO" id="GO:0009279">
    <property type="term" value="C:cell outer membrane"/>
    <property type="evidence" value="ECO:0007669"/>
    <property type="project" value="UniProtKB-SubCell"/>
</dbReference>
<feature type="domain" description="Trimeric autotransporter adhesin YadA-like head" evidence="13">
    <location>
        <begin position="118"/>
        <end position="141"/>
    </location>
</feature>
<evidence type="ECO:0000256" key="9">
    <source>
        <dbReference type="ARBA" id="ARBA00023136"/>
    </source>
</evidence>
<dbReference type="Proteomes" id="UP000315167">
    <property type="component" value="Unassembled WGS sequence"/>
</dbReference>
<organism evidence="15 16">
    <name type="scientific">Luteimonas cucumeris</name>
    <dbReference type="NCBI Taxonomy" id="985012"/>
    <lineage>
        <taxon>Bacteria</taxon>
        <taxon>Pseudomonadati</taxon>
        <taxon>Pseudomonadota</taxon>
        <taxon>Gammaproteobacteria</taxon>
        <taxon>Lysobacterales</taxon>
        <taxon>Lysobacteraceae</taxon>
        <taxon>Luteimonas</taxon>
    </lineage>
</organism>
<evidence type="ECO:0000313" key="15">
    <source>
        <dbReference type="EMBL" id="TWI03406.1"/>
    </source>
</evidence>
<dbReference type="Gene3D" id="1.20.5.170">
    <property type="match status" value="1"/>
</dbReference>
<keyword evidence="7" id="KW-0732">Signal</keyword>
<feature type="domain" description="Trimeric autotransporter adhesin YadA-like stalk" evidence="14">
    <location>
        <begin position="204"/>
        <end position="230"/>
    </location>
</feature>
<feature type="domain" description="Trimeric autotransporter adhesin YadA-like C-terminal membrane anchor" evidence="12">
    <location>
        <begin position="770"/>
        <end position="819"/>
    </location>
</feature>
<evidence type="ECO:0000259" key="12">
    <source>
        <dbReference type="Pfam" id="PF03895"/>
    </source>
</evidence>
<dbReference type="Pfam" id="PF05658">
    <property type="entry name" value="YadA_head"/>
    <property type="match status" value="6"/>
</dbReference>
<feature type="domain" description="Trimeric autotransporter adhesin YadA-like head" evidence="13">
    <location>
        <begin position="454"/>
        <end position="476"/>
    </location>
</feature>
<feature type="domain" description="Trimeric autotransporter adhesin YadA-like stalk" evidence="14">
    <location>
        <begin position="483"/>
        <end position="511"/>
    </location>
</feature>
<keyword evidence="4" id="KW-0813">Transport</keyword>
<comment type="similarity">
    <text evidence="3">Belongs to the autotransporter-2 (AT-2) (TC 1.B.40) family.</text>
</comment>
<keyword evidence="10" id="KW-0998">Cell outer membrane</keyword>
<evidence type="ECO:0000256" key="11">
    <source>
        <dbReference type="SAM" id="MobiDB-lite"/>
    </source>
</evidence>
<feature type="compositionally biased region" description="Low complexity" evidence="11">
    <location>
        <begin position="632"/>
        <end position="644"/>
    </location>
</feature>
<feature type="compositionally biased region" description="Polar residues" evidence="11">
    <location>
        <begin position="621"/>
        <end position="631"/>
    </location>
</feature>
<feature type="domain" description="Trimeric autotransporter adhesin YadA-like head" evidence="13">
    <location>
        <begin position="381"/>
        <end position="407"/>
    </location>
</feature>
<dbReference type="SUPFAM" id="SSF54523">
    <property type="entry name" value="Pili subunits"/>
    <property type="match status" value="1"/>
</dbReference>
<evidence type="ECO:0000259" key="14">
    <source>
        <dbReference type="Pfam" id="PF05662"/>
    </source>
</evidence>
<evidence type="ECO:0000256" key="10">
    <source>
        <dbReference type="ARBA" id="ARBA00023237"/>
    </source>
</evidence>
<dbReference type="Pfam" id="PF03895">
    <property type="entry name" value="YadA_anchor"/>
    <property type="match status" value="1"/>
</dbReference>
<evidence type="ECO:0000256" key="1">
    <source>
        <dbReference type="ARBA" id="ARBA00004241"/>
    </source>
</evidence>
<dbReference type="Gene3D" id="2.60.40.4050">
    <property type="match status" value="1"/>
</dbReference>
<name>A0A562L7A8_9GAMM</name>
<feature type="domain" description="Trimeric autotransporter adhesin YadA-like stalk" evidence="14">
    <location>
        <begin position="537"/>
        <end position="579"/>
    </location>
</feature>
<dbReference type="InterPro" id="IPR045584">
    <property type="entry name" value="Pilin-like"/>
</dbReference>
<dbReference type="InterPro" id="IPR005594">
    <property type="entry name" value="YadA_C"/>
</dbReference>
<dbReference type="AlphaFoldDB" id="A0A562L7A8"/>
<evidence type="ECO:0000313" key="16">
    <source>
        <dbReference type="Proteomes" id="UP000315167"/>
    </source>
</evidence>
<keyword evidence="5" id="KW-1134">Transmembrane beta strand</keyword>
<keyword evidence="8" id="KW-0653">Protein transport</keyword>
<feature type="domain" description="Trimeric autotransporter adhesin YadA-like head" evidence="13">
    <location>
        <begin position="409"/>
        <end position="435"/>
    </location>
</feature>
<dbReference type="Gene3D" id="2.150.10.10">
    <property type="entry name" value="Serralysin-like metalloprotease, C-terminal"/>
    <property type="match status" value="6"/>
</dbReference>
<feature type="domain" description="Trimeric autotransporter adhesin YadA-like head" evidence="13">
    <location>
        <begin position="249"/>
        <end position="270"/>
    </location>
</feature>
<dbReference type="InterPro" id="IPR011049">
    <property type="entry name" value="Serralysin-like_metalloprot_C"/>
</dbReference>